<dbReference type="RefSeq" id="WP_225700072.1">
    <property type="nucleotide sequence ID" value="NZ_JAIXNE010000011.1"/>
</dbReference>
<feature type="transmembrane region" description="Helical" evidence="1">
    <location>
        <begin position="198"/>
        <end position="217"/>
    </location>
</feature>
<feature type="transmembrane region" description="Helical" evidence="1">
    <location>
        <begin position="148"/>
        <end position="168"/>
    </location>
</feature>
<feature type="transmembrane region" description="Helical" evidence="1">
    <location>
        <begin position="106"/>
        <end position="127"/>
    </location>
</feature>
<evidence type="ECO:0000256" key="1">
    <source>
        <dbReference type="SAM" id="Phobius"/>
    </source>
</evidence>
<name>A0A9X1HVW1_9BACT</name>
<comment type="caution">
    <text evidence="2">The sequence shown here is derived from an EMBL/GenBank/DDBJ whole genome shotgun (WGS) entry which is preliminary data.</text>
</comment>
<gene>
    <name evidence="2" type="ORF">LDX50_30350</name>
</gene>
<dbReference type="Proteomes" id="UP001139409">
    <property type="component" value="Unassembled WGS sequence"/>
</dbReference>
<protein>
    <submittedName>
        <fullName evidence="2">Uncharacterized protein</fullName>
    </submittedName>
</protein>
<dbReference type="AlphaFoldDB" id="A0A9X1HVW1"/>
<accession>A0A9X1HVW1</accession>
<sequence length="293" mass="32848">MKTSLKILAITPVYLVILIIGTMIGMALFPNETMSQSSEGGFDIMLLLVAFLNGTILFYYVMKSNTSGWPLILRTALLSFILQYFITQVESLWFIGALQMSRETVYALLTGGIISSILFAIIAVWMGGKKSGVPEYSNIGSAPQLIRIALLTVIVWPSLYFLAGYYIAWQSPDIRLYYSGSTEMLSFWEMMKMNLAEGLYSFQIFRGIVWAAVAWYAFSVIKGTRWQNAILLGLLFSILGHSQLLLQNSIMPETVRMVHLLETVVSTFAWGMILSYSWLDAPIRSFPVKTASA</sequence>
<feature type="transmembrane region" description="Helical" evidence="1">
    <location>
        <begin position="258"/>
        <end position="279"/>
    </location>
</feature>
<dbReference type="EMBL" id="JAIXNE010000011">
    <property type="protein sequence ID" value="MCA6079213.1"/>
    <property type="molecule type" value="Genomic_DNA"/>
</dbReference>
<keyword evidence="3" id="KW-1185">Reference proteome</keyword>
<organism evidence="2 3">
    <name type="scientific">Fulvivirga sedimenti</name>
    <dbReference type="NCBI Taxonomy" id="2879465"/>
    <lineage>
        <taxon>Bacteria</taxon>
        <taxon>Pseudomonadati</taxon>
        <taxon>Bacteroidota</taxon>
        <taxon>Cytophagia</taxon>
        <taxon>Cytophagales</taxon>
        <taxon>Fulvivirgaceae</taxon>
        <taxon>Fulvivirga</taxon>
    </lineage>
</organism>
<feature type="transmembrane region" description="Helical" evidence="1">
    <location>
        <begin position="7"/>
        <end position="29"/>
    </location>
</feature>
<keyword evidence="1" id="KW-0812">Transmembrane</keyword>
<reference evidence="2" key="1">
    <citation type="submission" date="2021-09" db="EMBL/GenBank/DDBJ databases">
        <title>Fulvivirga sp. isolated from coastal sediment.</title>
        <authorList>
            <person name="Yu H."/>
        </authorList>
    </citation>
    <scope>NUCLEOTIDE SEQUENCE</scope>
    <source>
        <strain evidence="2">1062</strain>
    </source>
</reference>
<keyword evidence="1" id="KW-1133">Transmembrane helix</keyword>
<keyword evidence="1" id="KW-0472">Membrane</keyword>
<evidence type="ECO:0000313" key="2">
    <source>
        <dbReference type="EMBL" id="MCA6079213.1"/>
    </source>
</evidence>
<feature type="transmembrane region" description="Helical" evidence="1">
    <location>
        <begin position="68"/>
        <end position="86"/>
    </location>
</feature>
<proteinExistence type="predicted"/>
<evidence type="ECO:0000313" key="3">
    <source>
        <dbReference type="Proteomes" id="UP001139409"/>
    </source>
</evidence>
<feature type="transmembrane region" description="Helical" evidence="1">
    <location>
        <begin position="41"/>
        <end position="61"/>
    </location>
</feature>
<feature type="transmembrane region" description="Helical" evidence="1">
    <location>
        <begin position="229"/>
        <end position="246"/>
    </location>
</feature>